<feature type="non-terminal residue" evidence="1">
    <location>
        <position position="1"/>
    </location>
</feature>
<dbReference type="Proteomes" id="UP000434412">
    <property type="component" value="Unassembled WGS sequence"/>
</dbReference>
<protein>
    <submittedName>
        <fullName evidence="1">YqeG family HAD IIIA-type phosphatase</fullName>
    </submittedName>
</protein>
<organism evidence="1 2">
    <name type="scientific">Staphylococcus aureus</name>
    <dbReference type="NCBI Taxonomy" id="1280"/>
    <lineage>
        <taxon>Bacteria</taxon>
        <taxon>Bacillati</taxon>
        <taxon>Bacillota</taxon>
        <taxon>Bacilli</taxon>
        <taxon>Bacillales</taxon>
        <taxon>Staphylococcaceae</taxon>
        <taxon>Staphylococcus</taxon>
    </lineage>
</organism>
<dbReference type="EMBL" id="WPVZ01000734">
    <property type="protein sequence ID" value="MVL46537.1"/>
    <property type="molecule type" value="Genomic_DNA"/>
</dbReference>
<evidence type="ECO:0000313" key="2">
    <source>
        <dbReference type="Proteomes" id="UP000434412"/>
    </source>
</evidence>
<proteinExistence type="predicted"/>
<comment type="caution">
    <text evidence="1">The sequence shown here is derived from an EMBL/GenBank/DDBJ whole genome shotgun (WGS) entry which is preliminary data.</text>
</comment>
<evidence type="ECO:0000313" key="1">
    <source>
        <dbReference type="EMBL" id="MVL46537.1"/>
    </source>
</evidence>
<gene>
    <name evidence="1" type="ORF">GO941_13745</name>
</gene>
<sequence length="23" mass="2959">NRLIERRLLRHFSKKGYITWEEN</sequence>
<name>A0A6B0CZZ9_STAAU</name>
<accession>A0A6B0CZZ9</accession>
<reference evidence="1 2" key="1">
    <citation type="submission" date="2019-11" db="EMBL/GenBank/DDBJ databases">
        <title>Implementation of targeted gown and glove precautions to prevent Staphylococcus aureus acquisition in community-based nursing homes.</title>
        <authorList>
            <person name="Stine O.C."/>
        </authorList>
    </citation>
    <scope>NUCLEOTIDE SEQUENCE [LARGE SCALE GENOMIC DNA]</scope>
    <source>
        <strain evidence="1 2">S_2023.LVRQ.AN</strain>
    </source>
</reference>
<dbReference type="AlphaFoldDB" id="A0A6B0CZZ9"/>